<accession>A0ABR2ZBI0</accession>
<evidence type="ECO:0000313" key="4">
    <source>
        <dbReference type="Proteomes" id="UP001437256"/>
    </source>
</evidence>
<feature type="chain" id="PRO_5045031698" evidence="1">
    <location>
        <begin position="20"/>
        <end position="160"/>
    </location>
</feature>
<feature type="signal peptide" evidence="1">
    <location>
        <begin position="1"/>
        <end position="19"/>
    </location>
</feature>
<evidence type="ECO:0000313" key="3">
    <source>
        <dbReference type="EMBL" id="KAL0062573.1"/>
    </source>
</evidence>
<evidence type="ECO:0000256" key="1">
    <source>
        <dbReference type="SAM" id="SignalP"/>
    </source>
</evidence>
<comment type="caution">
    <text evidence="2">The sequence shown here is derived from an EMBL/GenBank/DDBJ whole genome shotgun (WGS) entry which is preliminary data.</text>
</comment>
<name>A0ABR2ZBI0_9AGAR</name>
<reference evidence="2 4" key="1">
    <citation type="submission" date="2024-05" db="EMBL/GenBank/DDBJ databases">
        <title>A draft genome resource for the thread blight pathogen Marasmius tenuissimus strain MS-2.</title>
        <authorList>
            <person name="Yulfo-Soto G.E."/>
            <person name="Baruah I.K."/>
            <person name="Amoako-Attah I."/>
            <person name="Bukari Y."/>
            <person name="Meinhardt L.W."/>
            <person name="Bailey B.A."/>
            <person name="Cohen S.P."/>
        </authorList>
    </citation>
    <scope>NUCLEOTIDE SEQUENCE [LARGE SCALE GENOMIC DNA]</scope>
    <source>
        <strain evidence="2 4">MS-2</strain>
    </source>
</reference>
<organism evidence="2 4">
    <name type="scientific">Marasmius tenuissimus</name>
    <dbReference type="NCBI Taxonomy" id="585030"/>
    <lineage>
        <taxon>Eukaryota</taxon>
        <taxon>Fungi</taxon>
        <taxon>Dikarya</taxon>
        <taxon>Basidiomycota</taxon>
        <taxon>Agaricomycotina</taxon>
        <taxon>Agaricomycetes</taxon>
        <taxon>Agaricomycetidae</taxon>
        <taxon>Agaricales</taxon>
        <taxon>Marasmiineae</taxon>
        <taxon>Marasmiaceae</taxon>
        <taxon>Marasmius</taxon>
    </lineage>
</organism>
<evidence type="ECO:0000313" key="2">
    <source>
        <dbReference type="EMBL" id="KAL0058594.1"/>
    </source>
</evidence>
<dbReference type="EMBL" id="JBBXMP010000101">
    <property type="protein sequence ID" value="KAL0062573.1"/>
    <property type="molecule type" value="Genomic_DNA"/>
</dbReference>
<protein>
    <submittedName>
        <fullName evidence="2">Uncharacterized protein</fullName>
    </submittedName>
</protein>
<sequence>MFSMLFFVASILLTVSASAIPMKRDETCTPNARGDTVQFASDFDGRKITIGETHIYRLEQDGNFPSNFLLKSPTDWSQTATIVDDKLEFGSVSSSGANDDQLFEVDCNICDANGFSLSVASGCMVKSKASGLCLDASDFTFSDCNRADAFHRYSVDKRTE</sequence>
<keyword evidence="4" id="KW-1185">Reference proteome</keyword>
<dbReference type="Proteomes" id="UP001437256">
    <property type="component" value="Unassembled WGS sequence"/>
</dbReference>
<gene>
    <name evidence="3" type="ORF">AAF712_010507</name>
    <name evidence="2" type="ORF">AAF712_014714</name>
</gene>
<proteinExistence type="predicted"/>
<dbReference type="EMBL" id="JBBXMP010000295">
    <property type="protein sequence ID" value="KAL0058594.1"/>
    <property type="molecule type" value="Genomic_DNA"/>
</dbReference>
<keyword evidence="1" id="KW-0732">Signal</keyword>